<dbReference type="EMBL" id="JAPWTJ010000032">
    <property type="protein sequence ID" value="KAJ8984548.1"/>
    <property type="molecule type" value="Genomic_DNA"/>
</dbReference>
<dbReference type="InterPro" id="IPR019341">
    <property type="entry name" value="Alpha/Gamma-adaptin-bd_p34"/>
</dbReference>
<dbReference type="PANTHER" id="PTHR14659:SF1">
    <property type="entry name" value="ALPHA- AND GAMMA-ADAPTIN-BINDING PROTEIN P34"/>
    <property type="match status" value="1"/>
</dbReference>
<reference evidence="1" key="1">
    <citation type="journal article" date="2023" name="Insect Mol. Biol.">
        <title>Genome sequencing provides insights into the evolution of gene families encoding plant cell wall-degrading enzymes in longhorned beetles.</title>
        <authorList>
            <person name="Shin N.R."/>
            <person name="Okamura Y."/>
            <person name="Kirsch R."/>
            <person name="Pauchet Y."/>
        </authorList>
    </citation>
    <scope>NUCLEOTIDE SEQUENCE</scope>
    <source>
        <strain evidence="1">MMC_N1</strain>
    </source>
</reference>
<protein>
    <submittedName>
        <fullName evidence="1">Uncharacterized protein</fullName>
    </submittedName>
</protein>
<proteinExistence type="predicted"/>
<evidence type="ECO:0000313" key="2">
    <source>
        <dbReference type="Proteomes" id="UP001162164"/>
    </source>
</evidence>
<gene>
    <name evidence="1" type="ORF">NQ317_006834</name>
</gene>
<dbReference type="Proteomes" id="UP001162164">
    <property type="component" value="Unassembled WGS sequence"/>
</dbReference>
<evidence type="ECO:0000313" key="1">
    <source>
        <dbReference type="EMBL" id="KAJ8984548.1"/>
    </source>
</evidence>
<organism evidence="1 2">
    <name type="scientific">Molorchus minor</name>
    <dbReference type="NCBI Taxonomy" id="1323400"/>
    <lineage>
        <taxon>Eukaryota</taxon>
        <taxon>Metazoa</taxon>
        <taxon>Ecdysozoa</taxon>
        <taxon>Arthropoda</taxon>
        <taxon>Hexapoda</taxon>
        <taxon>Insecta</taxon>
        <taxon>Pterygota</taxon>
        <taxon>Neoptera</taxon>
        <taxon>Endopterygota</taxon>
        <taxon>Coleoptera</taxon>
        <taxon>Polyphaga</taxon>
        <taxon>Cucujiformia</taxon>
        <taxon>Chrysomeloidea</taxon>
        <taxon>Cerambycidae</taxon>
        <taxon>Lamiinae</taxon>
        <taxon>Monochamini</taxon>
        <taxon>Molorchus</taxon>
    </lineage>
</organism>
<dbReference type="PANTHER" id="PTHR14659">
    <property type="entry name" value="ALPHA- AND GAMMA-ADAPTIN-BINDING PROTEIN P34"/>
    <property type="match status" value="1"/>
</dbReference>
<dbReference type="Gene3D" id="3.40.50.11960">
    <property type="match status" value="1"/>
</dbReference>
<name>A0ABQ9K4L5_9CUCU</name>
<comment type="caution">
    <text evidence="1">The sequence shown here is derived from an EMBL/GenBank/DDBJ whole genome shotgun (WGS) entry which is preliminary data.</text>
</comment>
<sequence length="197" mass="22529">MDLPSIVIVSSSNTKPKSLIKLITKVDTVIEDVENLGLVKQPWLINTKYYSAQVNILGIEEKYIRTEKFNKSVEALIIHMDSNNQSGLEDLTKWESIDKDCNPEIKLLVSNYCTEETKVTKNNATDWCLKHGFEFVELYSTVNNSEVDEVIKEKFGLHMVKESLQSMQMSQRTQCAEQMVTAFWKAIGGEEEEILDL</sequence>
<keyword evidence="2" id="KW-1185">Reference proteome</keyword>
<accession>A0ABQ9K4L5</accession>